<accession>A0A8S4F3D2</accession>
<name>A0A8S4F3D2_PLUXY</name>
<evidence type="ECO:0000313" key="3">
    <source>
        <dbReference type="Proteomes" id="UP000653454"/>
    </source>
</evidence>
<protein>
    <submittedName>
        <fullName evidence="2">(diamondback moth) hypothetical protein</fullName>
    </submittedName>
</protein>
<feature type="region of interest" description="Disordered" evidence="1">
    <location>
        <begin position="67"/>
        <end position="117"/>
    </location>
</feature>
<organism evidence="2 3">
    <name type="scientific">Plutella xylostella</name>
    <name type="common">Diamondback moth</name>
    <name type="synonym">Plutella maculipennis</name>
    <dbReference type="NCBI Taxonomy" id="51655"/>
    <lineage>
        <taxon>Eukaryota</taxon>
        <taxon>Metazoa</taxon>
        <taxon>Ecdysozoa</taxon>
        <taxon>Arthropoda</taxon>
        <taxon>Hexapoda</taxon>
        <taxon>Insecta</taxon>
        <taxon>Pterygota</taxon>
        <taxon>Neoptera</taxon>
        <taxon>Endopterygota</taxon>
        <taxon>Lepidoptera</taxon>
        <taxon>Glossata</taxon>
        <taxon>Ditrysia</taxon>
        <taxon>Yponomeutoidea</taxon>
        <taxon>Plutellidae</taxon>
        <taxon>Plutella</taxon>
    </lineage>
</organism>
<gene>
    <name evidence="2" type="ORF">PLXY2_LOCUS7567</name>
</gene>
<evidence type="ECO:0000256" key="1">
    <source>
        <dbReference type="SAM" id="MobiDB-lite"/>
    </source>
</evidence>
<dbReference type="Proteomes" id="UP000653454">
    <property type="component" value="Unassembled WGS sequence"/>
</dbReference>
<comment type="caution">
    <text evidence="2">The sequence shown here is derived from an EMBL/GenBank/DDBJ whole genome shotgun (WGS) entry which is preliminary data.</text>
</comment>
<dbReference type="Gene3D" id="1.20.1270.60">
    <property type="entry name" value="Arfaptin homology (AH) domain/BAR domain"/>
    <property type="match status" value="1"/>
</dbReference>
<dbReference type="AlphaFoldDB" id="A0A8S4F3D2"/>
<sequence>MFFMIASGATKDIGTALTRVCLRHRAIETRMKTFISGGQELANEEYADRRPDGLMTLLRWPVDTGLDSHRTGRDGVIGKRLIPSSGQIRADNDDDDDDDFSQAQSLRRRNGERNSPR</sequence>
<dbReference type="InterPro" id="IPR027267">
    <property type="entry name" value="AH/BAR_dom_sf"/>
</dbReference>
<evidence type="ECO:0000313" key="2">
    <source>
        <dbReference type="EMBL" id="CAG9122348.1"/>
    </source>
</evidence>
<reference evidence="2" key="1">
    <citation type="submission" date="2020-11" db="EMBL/GenBank/DDBJ databases">
        <authorList>
            <person name="Whiteford S."/>
        </authorList>
    </citation>
    <scope>NUCLEOTIDE SEQUENCE</scope>
</reference>
<keyword evidence="3" id="KW-1185">Reference proteome</keyword>
<feature type="compositionally biased region" description="Basic and acidic residues" evidence="1">
    <location>
        <begin position="67"/>
        <end position="77"/>
    </location>
</feature>
<dbReference type="EMBL" id="CAJHNJ030000026">
    <property type="protein sequence ID" value="CAG9122348.1"/>
    <property type="molecule type" value="Genomic_DNA"/>
</dbReference>
<proteinExistence type="predicted"/>